<dbReference type="HOGENOM" id="CLU_2065270_0_0_1"/>
<dbReference type="Proteomes" id="UP000006591">
    <property type="component" value="Chromosome 10"/>
</dbReference>
<evidence type="ECO:0000313" key="1">
    <source>
        <dbReference type="EnsemblPlants" id="ONIVA10G19270.2"/>
    </source>
</evidence>
<reference evidence="1" key="2">
    <citation type="submission" date="2018-04" db="EMBL/GenBank/DDBJ databases">
        <title>OnivRS2 (Oryza nivara Reference Sequence Version 2).</title>
        <authorList>
            <person name="Zhang J."/>
            <person name="Kudrna D."/>
            <person name="Lee S."/>
            <person name="Talag J."/>
            <person name="Rajasekar S."/>
            <person name="Welchert J."/>
            <person name="Hsing Y.-I."/>
            <person name="Wing R.A."/>
        </authorList>
    </citation>
    <scope>NUCLEOTIDE SEQUENCE [LARGE SCALE GENOMIC DNA]</scope>
</reference>
<keyword evidence="2" id="KW-1185">Reference proteome</keyword>
<reference evidence="1" key="1">
    <citation type="submission" date="2015-04" db="UniProtKB">
        <authorList>
            <consortium name="EnsemblPlants"/>
        </authorList>
    </citation>
    <scope>IDENTIFICATION</scope>
    <source>
        <strain evidence="1">SL10</strain>
    </source>
</reference>
<organism evidence="1">
    <name type="scientific">Oryza nivara</name>
    <name type="common">Indian wild rice</name>
    <name type="synonym">Oryza sativa f. spontanea</name>
    <dbReference type="NCBI Taxonomy" id="4536"/>
    <lineage>
        <taxon>Eukaryota</taxon>
        <taxon>Viridiplantae</taxon>
        <taxon>Streptophyta</taxon>
        <taxon>Embryophyta</taxon>
        <taxon>Tracheophyta</taxon>
        <taxon>Spermatophyta</taxon>
        <taxon>Magnoliopsida</taxon>
        <taxon>Liliopsida</taxon>
        <taxon>Poales</taxon>
        <taxon>Poaceae</taxon>
        <taxon>BOP clade</taxon>
        <taxon>Oryzoideae</taxon>
        <taxon>Oryzeae</taxon>
        <taxon>Oryzinae</taxon>
        <taxon>Oryza</taxon>
    </lineage>
</organism>
<dbReference type="AlphaFoldDB" id="A0A0E0IVR1"/>
<name>A0A0E0IVR1_ORYNI</name>
<evidence type="ECO:0000313" key="2">
    <source>
        <dbReference type="Proteomes" id="UP000006591"/>
    </source>
</evidence>
<accession>A0A0E0IVR1</accession>
<protein>
    <submittedName>
        <fullName evidence="1">Uncharacterized protein</fullName>
    </submittedName>
</protein>
<dbReference type="EnsemblPlants" id="ONIVA10G19270.2">
    <property type="protein sequence ID" value="ONIVA10G19270.2"/>
    <property type="gene ID" value="ONIVA10G19270"/>
</dbReference>
<sequence length="119" mass="13150">MRSSAVTAPLPLSLTYGPGGHWAHMSVTMALCSRLQRNSIPFRKCHARRSNMRVSDIICGSALLHDPAREVTNQVRLAQIHFPALWHGTLAPILLSKSTYFARRPFYDASATCVANLSC</sequence>
<dbReference type="Gramene" id="ONIVA10G19270.2">
    <property type="protein sequence ID" value="ONIVA10G19270.2"/>
    <property type="gene ID" value="ONIVA10G19270"/>
</dbReference>
<proteinExistence type="predicted"/>